<dbReference type="Proteomes" id="UP000568839">
    <property type="component" value="Unassembled WGS sequence"/>
</dbReference>
<keyword evidence="5 11" id="KW-0597">Phosphoprotein</keyword>
<dbReference type="CDD" id="cd00088">
    <property type="entry name" value="HPT"/>
    <property type="match status" value="1"/>
</dbReference>
<dbReference type="PROSITE" id="PS50109">
    <property type="entry name" value="HIS_KIN"/>
    <property type="match status" value="1"/>
</dbReference>
<accession>A0A841PVV3</accession>
<name>A0A841PVV3_9BACL</name>
<evidence type="ECO:0000259" key="12">
    <source>
        <dbReference type="PROSITE" id="PS50109"/>
    </source>
</evidence>
<evidence type="ECO:0000256" key="4">
    <source>
        <dbReference type="ARBA" id="ARBA00022500"/>
    </source>
</evidence>
<dbReference type="InterPro" id="IPR037006">
    <property type="entry name" value="CheA-like_homodim_sf"/>
</dbReference>
<evidence type="ECO:0000256" key="10">
    <source>
        <dbReference type="ARBA" id="ARBA00023012"/>
    </source>
</evidence>
<keyword evidence="9" id="KW-0067">ATP-binding</keyword>
<protein>
    <recommendedName>
        <fullName evidence="3">Chemotaxis protein CheA</fullName>
        <ecNumber evidence="2">2.7.13.3</ecNumber>
    </recommendedName>
</protein>
<dbReference type="SUPFAM" id="SSF55874">
    <property type="entry name" value="ATPase domain of HSP90 chaperone/DNA topoisomerase II/histidine kinase"/>
    <property type="match status" value="1"/>
</dbReference>
<evidence type="ECO:0000259" key="13">
    <source>
        <dbReference type="PROSITE" id="PS50894"/>
    </source>
</evidence>
<dbReference type="InterPro" id="IPR005467">
    <property type="entry name" value="His_kinase_dom"/>
</dbReference>
<dbReference type="SMART" id="SM01231">
    <property type="entry name" value="H-kinase_dim"/>
    <property type="match status" value="1"/>
</dbReference>
<dbReference type="CDD" id="cd16916">
    <property type="entry name" value="HATPase_CheA-like"/>
    <property type="match status" value="1"/>
</dbReference>
<dbReference type="InterPro" id="IPR036097">
    <property type="entry name" value="HisK_dim/P_sf"/>
</dbReference>
<evidence type="ECO:0000313" key="14">
    <source>
        <dbReference type="EMBL" id="MBB6448363.1"/>
    </source>
</evidence>
<evidence type="ECO:0000313" key="15">
    <source>
        <dbReference type="Proteomes" id="UP000568839"/>
    </source>
</evidence>
<feature type="domain" description="Histidine kinase" evidence="12">
    <location>
        <begin position="245"/>
        <end position="524"/>
    </location>
</feature>
<sequence>MPISGYLQVFIDESQEHVQRMNEHLLQLNKNPGDISLIEDVFRSAHTLKGMAATMEYHDLTKLTHTMENVLDLVRNEAITANAYIFDHIFNILDALEGIIQDITEGGTGKKDIANDLLVLETITAGIKEGSAAQIKTPIELQKYGEFERMILGQAVDQGLTLYEITIILDEGTQLKAARVLMVFRALGDDGEVIKANPTVDQLEKEKFDLTFMISLISKRTAADLEQKIMKVSEIAYVHIHPIDGLYHELRSVNQEEKTLGKTQISRNNRPQRETNRMVRVNIDRLDTLMNVFEEFIIDRGRLERISQELKNPELNETVERMNRTSGELQDIILNIRMMPIEFVFNRFPRMVRRVSKELGKQVTMVIEGAETELDRVILDEIGNPLVHLLRNSIDHGIESPSARVAAGKNEEGMIRLSAYHSDHHVCIEVEDDGAGINKKKVVKRALDQGIVSEKEVREVSDQELYGLLFSSGFSTAESVTSISGRGVGLDVVRQTIESLGGMVKVDSDPGRGSIFTIQLPWTL</sequence>
<keyword evidence="7" id="KW-0547">Nucleotide-binding</keyword>
<evidence type="ECO:0000256" key="3">
    <source>
        <dbReference type="ARBA" id="ARBA00021495"/>
    </source>
</evidence>
<dbReference type="SMART" id="SM00387">
    <property type="entry name" value="HATPase_c"/>
    <property type="match status" value="1"/>
</dbReference>
<dbReference type="Gene3D" id="3.30.565.10">
    <property type="entry name" value="Histidine kinase-like ATPase, C-terminal domain"/>
    <property type="match status" value="1"/>
</dbReference>
<dbReference type="PANTHER" id="PTHR43395:SF1">
    <property type="entry name" value="CHEMOTAXIS PROTEIN CHEA"/>
    <property type="match status" value="1"/>
</dbReference>
<feature type="modified residue" description="Phosphohistidine" evidence="11">
    <location>
        <position position="46"/>
    </location>
</feature>
<dbReference type="InterPro" id="IPR051315">
    <property type="entry name" value="Bact_Chemotaxis_CheA"/>
</dbReference>
<keyword evidence="4" id="KW-0145">Chemotaxis</keyword>
<evidence type="ECO:0000256" key="5">
    <source>
        <dbReference type="ARBA" id="ARBA00022553"/>
    </source>
</evidence>
<dbReference type="Gene3D" id="1.10.287.560">
    <property type="entry name" value="Histidine kinase CheA-like, homodimeric domain"/>
    <property type="match status" value="1"/>
</dbReference>
<dbReference type="SMART" id="SM00073">
    <property type="entry name" value="HPT"/>
    <property type="match status" value="1"/>
</dbReference>
<dbReference type="PANTHER" id="PTHR43395">
    <property type="entry name" value="SENSOR HISTIDINE KINASE CHEA"/>
    <property type="match status" value="1"/>
</dbReference>
<dbReference type="GO" id="GO:0006935">
    <property type="term" value="P:chemotaxis"/>
    <property type="evidence" value="ECO:0007669"/>
    <property type="project" value="UniProtKB-KW"/>
</dbReference>
<evidence type="ECO:0000256" key="9">
    <source>
        <dbReference type="ARBA" id="ARBA00022840"/>
    </source>
</evidence>
<comment type="caution">
    <text evidence="14">The sequence shown here is derived from an EMBL/GenBank/DDBJ whole genome shotgun (WGS) entry which is preliminary data.</text>
</comment>
<dbReference type="Pfam" id="PF02895">
    <property type="entry name" value="H-kinase_dim"/>
    <property type="match status" value="1"/>
</dbReference>
<dbReference type="InterPro" id="IPR035891">
    <property type="entry name" value="CheY-binding_CheA"/>
</dbReference>
<dbReference type="GO" id="GO:0005524">
    <property type="term" value="F:ATP binding"/>
    <property type="evidence" value="ECO:0007669"/>
    <property type="project" value="UniProtKB-KW"/>
</dbReference>
<dbReference type="InterPro" id="IPR004105">
    <property type="entry name" value="CheA-like_dim"/>
</dbReference>
<evidence type="ECO:0000256" key="11">
    <source>
        <dbReference type="PROSITE-ProRule" id="PRU00110"/>
    </source>
</evidence>
<dbReference type="Gene3D" id="1.20.120.160">
    <property type="entry name" value="HPT domain"/>
    <property type="match status" value="1"/>
</dbReference>
<dbReference type="PROSITE" id="PS50894">
    <property type="entry name" value="HPT"/>
    <property type="match status" value="1"/>
</dbReference>
<dbReference type="InterPro" id="IPR004358">
    <property type="entry name" value="Sig_transdc_His_kin-like_C"/>
</dbReference>
<feature type="domain" description="HPt" evidence="13">
    <location>
        <begin position="1"/>
        <end position="103"/>
    </location>
</feature>
<dbReference type="InterPro" id="IPR003594">
    <property type="entry name" value="HATPase_dom"/>
</dbReference>
<dbReference type="SUPFAM" id="SSF55052">
    <property type="entry name" value="CheY-binding domain of CheA"/>
    <property type="match status" value="1"/>
</dbReference>
<dbReference type="Pfam" id="PF01627">
    <property type="entry name" value="Hpt"/>
    <property type="match status" value="1"/>
</dbReference>
<dbReference type="Pfam" id="PF07194">
    <property type="entry name" value="P2"/>
    <property type="match status" value="1"/>
</dbReference>
<dbReference type="SUPFAM" id="SSF47384">
    <property type="entry name" value="Homodimeric domain of signal transducing histidine kinase"/>
    <property type="match status" value="1"/>
</dbReference>
<evidence type="ECO:0000256" key="2">
    <source>
        <dbReference type="ARBA" id="ARBA00012438"/>
    </source>
</evidence>
<keyword evidence="15" id="KW-1185">Reference proteome</keyword>
<keyword evidence="6 14" id="KW-0808">Transferase</keyword>
<dbReference type="RefSeq" id="WP_184402366.1">
    <property type="nucleotide sequence ID" value="NZ_JACHHJ010000001.1"/>
</dbReference>
<dbReference type="GO" id="GO:0000155">
    <property type="term" value="F:phosphorelay sensor kinase activity"/>
    <property type="evidence" value="ECO:0007669"/>
    <property type="project" value="InterPro"/>
</dbReference>
<dbReference type="EMBL" id="JACHHJ010000001">
    <property type="protein sequence ID" value="MBB6448363.1"/>
    <property type="molecule type" value="Genomic_DNA"/>
</dbReference>
<dbReference type="InterPro" id="IPR010808">
    <property type="entry name" value="CheA_P2-bd"/>
</dbReference>
<keyword evidence="8 14" id="KW-0418">Kinase</keyword>
<organism evidence="14 15">
    <name type="scientific">Geomicrobium halophilum</name>
    <dbReference type="NCBI Taxonomy" id="549000"/>
    <lineage>
        <taxon>Bacteria</taxon>
        <taxon>Bacillati</taxon>
        <taxon>Bacillota</taxon>
        <taxon>Bacilli</taxon>
        <taxon>Bacillales</taxon>
        <taxon>Geomicrobium</taxon>
    </lineage>
</organism>
<dbReference type="InterPro" id="IPR008207">
    <property type="entry name" value="Sig_transdc_His_kin_Hpt_dom"/>
</dbReference>
<dbReference type="Pfam" id="PF02518">
    <property type="entry name" value="HATPase_c"/>
    <property type="match status" value="1"/>
</dbReference>
<dbReference type="InterPro" id="IPR036641">
    <property type="entry name" value="HPT_dom_sf"/>
</dbReference>
<proteinExistence type="predicted"/>
<dbReference type="AlphaFoldDB" id="A0A841PVV3"/>
<dbReference type="InterPro" id="IPR036890">
    <property type="entry name" value="HATPase_C_sf"/>
</dbReference>
<dbReference type="GO" id="GO:0005737">
    <property type="term" value="C:cytoplasm"/>
    <property type="evidence" value="ECO:0007669"/>
    <property type="project" value="InterPro"/>
</dbReference>
<dbReference type="EC" id="2.7.13.3" evidence="2"/>
<dbReference type="PRINTS" id="PR00344">
    <property type="entry name" value="BCTRLSENSOR"/>
</dbReference>
<evidence type="ECO:0000256" key="6">
    <source>
        <dbReference type="ARBA" id="ARBA00022679"/>
    </source>
</evidence>
<keyword evidence="10" id="KW-0902">Two-component regulatory system</keyword>
<comment type="catalytic activity">
    <reaction evidence="1">
        <text>ATP + protein L-histidine = ADP + protein N-phospho-L-histidine.</text>
        <dbReference type="EC" id="2.7.13.3"/>
    </reaction>
</comment>
<dbReference type="SUPFAM" id="SSF47226">
    <property type="entry name" value="Histidine-containing phosphotransfer domain, HPT domain"/>
    <property type="match status" value="1"/>
</dbReference>
<evidence type="ECO:0000256" key="1">
    <source>
        <dbReference type="ARBA" id="ARBA00000085"/>
    </source>
</evidence>
<dbReference type="Gene3D" id="3.30.70.1110">
    <property type="entry name" value="Histidine kinase CheA-like, P2 response regulator-binding domain"/>
    <property type="match status" value="1"/>
</dbReference>
<evidence type="ECO:0000256" key="8">
    <source>
        <dbReference type="ARBA" id="ARBA00022777"/>
    </source>
</evidence>
<dbReference type="FunFam" id="3.30.565.10:FF:000016">
    <property type="entry name" value="Chemotaxis protein CheA, putative"/>
    <property type="match status" value="1"/>
</dbReference>
<evidence type="ECO:0000256" key="7">
    <source>
        <dbReference type="ARBA" id="ARBA00022741"/>
    </source>
</evidence>
<gene>
    <name evidence="14" type="ORF">HNR44_000312</name>
</gene>
<dbReference type="InterPro" id="IPR037052">
    <property type="entry name" value="CheA-like_P2_sf"/>
</dbReference>
<reference evidence="14 15" key="1">
    <citation type="submission" date="2020-08" db="EMBL/GenBank/DDBJ databases">
        <title>Genomic Encyclopedia of Type Strains, Phase IV (KMG-IV): sequencing the most valuable type-strain genomes for metagenomic binning, comparative biology and taxonomic classification.</title>
        <authorList>
            <person name="Goeker M."/>
        </authorList>
    </citation>
    <scope>NUCLEOTIDE SEQUENCE [LARGE SCALE GENOMIC DNA]</scope>
    <source>
        <strain evidence="14 15">DSM 21769</strain>
    </source>
</reference>